<accession>A0A0K2GDR4</accession>
<dbReference type="Pfam" id="PF13581">
    <property type="entry name" value="HATPase_c_2"/>
    <property type="match status" value="1"/>
</dbReference>
<dbReference type="SUPFAM" id="SSF81606">
    <property type="entry name" value="PP2C-like"/>
    <property type="match status" value="1"/>
</dbReference>
<evidence type="ECO:0000259" key="1">
    <source>
        <dbReference type="SMART" id="SM00331"/>
    </source>
</evidence>
<evidence type="ECO:0000313" key="2">
    <source>
        <dbReference type="EMBL" id="ALA59096.1"/>
    </source>
</evidence>
<dbReference type="RefSeq" id="WP_053380174.1">
    <property type="nucleotide sequence ID" value="NZ_CP011801.1"/>
</dbReference>
<gene>
    <name evidence="2" type="ORF">NITMOv2_2684</name>
</gene>
<dbReference type="PATRIC" id="fig|42253.5.peg.2655"/>
<dbReference type="SMART" id="SM00331">
    <property type="entry name" value="PP2C_SIG"/>
    <property type="match status" value="1"/>
</dbReference>
<reference evidence="2 3" key="1">
    <citation type="journal article" date="2015" name="Proc. Natl. Acad. Sci. U.S.A.">
        <title>Expanded metabolic versatility of ubiquitous nitrite-oxidizing bacteria from the genus Nitrospira.</title>
        <authorList>
            <person name="Koch H."/>
            <person name="Lucker S."/>
            <person name="Albertsen M."/>
            <person name="Kitzinger K."/>
            <person name="Herbold C."/>
            <person name="Spieck E."/>
            <person name="Nielsen P.H."/>
            <person name="Wagner M."/>
            <person name="Daims H."/>
        </authorList>
    </citation>
    <scope>NUCLEOTIDE SEQUENCE [LARGE SCALE GENOMIC DNA]</scope>
    <source>
        <strain evidence="2 3">NSP M-1</strain>
    </source>
</reference>
<dbReference type="GO" id="GO:0004674">
    <property type="term" value="F:protein serine/threonine kinase activity"/>
    <property type="evidence" value="ECO:0007669"/>
    <property type="project" value="UniProtKB-KW"/>
</dbReference>
<name>A0A0K2GDR4_NITMO</name>
<evidence type="ECO:0000313" key="3">
    <source>
        <dbReference type="Proteomes" id="UP000069205"/>
    </source>
</evidence>
<dbReference type="SUPFAM" id="SSF55874">
    <property type="entry name" value="ATPase domain of HSP90 chaperone/DNA topoisomerase II/histidine kinase"/>
    <property type="match status" value="1"/>
</dbReference>
<dbReference type="InterPro" id="IPR003594">
    <property type="entry name" value="HATPase_dom"/>
</dbReference>
<keyword evidence="3" id="KW-1185">Reference proteome</keyword>
<feature type="domain" description="PPM-type phosphatase" evidence="1">
    <location>
        <begin position="142"/>
        <end position="332"/>
    </location>
</feature>
<dbReference type="Gene3D" id="3.30.565.10">
    <property type="entry name" value="Histidine kinase-like ATPase, C-terminal domain"/>
    <property type="match status" value="1"/>
</dbReference>
<dbReference type="CDD" id="cd16934">
    <property type="entry name" value="HATPase_RsbT-like"/>
    <property type="match status" value="1"/>
</dbReference>
<dbReference type="EMBL" id="CP011801">
    <property type="protein sequence ID" value="ALA59096.1"/>
    <property type="molecule type" value="Genomic_DNA"/>
</dbReference>
<dbReference type="InterPro" id="IPR036890">
    <property type="entry name" value="HATPase_C_sf"/>
</dbReference>
<organism evidence="2 3">
    <name type="scientific">Nitrospira moscoviensis</name>
    <dbReference type="NCBI Taxonomy" id="42253"/>
    <lineage>
        <taxon>Bacteria</taxon>
        <taxon>Pseudomonadati</taxon>
        <taxon>Nitrospirota</taxon>
        <taxon>Nitrospiria</taxon>
        <taxon>Nitrospirales</taxon>
        <taxon>Nitrospiraceae</taxon>
        <taxon>Nitrospira</taxon>
    </lineage>
</organism>
<sequence>MSQLRIEVTEASQPAAARRAAANLAHEAGMDETAASDLALVVTELATNLVKHASGGELLLRRLGAAGEEGVEVLSLDRGPGIGDVARALGDGYSTAGSPGTGLGAVLRTAAEFDLYSQPGKGTAIVARVVPRGTRSPTPYAQLVGVVQQPKPSETVCGDGWFVGWFADGWVCAVADGLGHGPLASAAAQSIIEAVRSAQGSRGPVELVQAAHEAARPTRGAAFGVAVLDGPAGVVRFAGVGNIAAQVLNGDERRHLVSYNGILGHEHRKVSEFAHPWRTQSVLVLHSDGIGTHWDANQYPGLLARDPSLMAGVLYRDHTRGRDDATVVVIKEKG</sequence>
<protein>
    <submittedName>
        <fullName evidence="2">Putative anti-sigma regulatory factor, serine/threonine protein kinase</fullName>
    </submittedName>
</protein>
<dbReference type="AlphaFoldDB" id="A0A0K2GDR4"/>
<dbReference type="PANTHER" id="PTHR35801:SF1">
    <property type="entry name" value="PHOSPHOSERINE PHOSPHATASE RSBX"/>
    <property type="match status" value="1"/>
</dbReference>
<dbReference type="KEGG" id="nmv:NITMOv2_2684"/>
<dbReference type="Pfam" id="PF07228">
    <property type="entry name" value="SpoIIE"/>
    <property type="match status" value="1"/>
</dbReference>
<dbReference type="InterPro" id="IPR036457">
    <property type="entry name" value="PPM-type-like_dom_sf"/>
</dbReference>
<dbReference type="OrthoDB" id="479131at2"/>
<dbReference type="Gene3D" id="3.60.40.10">
    <property type="entry name" value="PPM-type phosphatase domain"/>
    <property type="match status" value="1"/>
</dbReference>
<dbReference type="Proteomes" id="UP000069205">
    <property type="component" value="Chromosome"/>
</dbReference>
<dbReference type="PANTHER" id="PTHR35801">
    <property type="entry name" value="PHOSPHOSERINE PHOSPHATASE RSBX"/>
    <property type="match status" value="1"/>
</dbReference>
<keyword evidence="2" id="KW-0808">Transferase</keyword>
<dbReference type="InterPro" id="IPR039248">
    <property type="entry name" value="Ptase_RsbX"/>
</dbReference>
<dbReference type="InterPro" id="IPR001932">
    <property type="entry name" value="PPM-type_phosphatase-like_dom"/>
</dbReference>
<proteinExistence type="predicted"/>
<keyword evidence="2" id="KW-0418">Kinase</keyword>
<dbReference type="STRING" id="42253.NITMOv2_2684"/>
<keyword evidence="2" id="KW-0723">Serine/threonine-protein kinase</keyword>